<reference evidence="15" key="1">
    <citation type="submission" date="2024-06" db="EMBL/GenBank/DDBJ databases">
        <title>Multi-omics analyses provide insights into the biosynthesis of the anticancer antibiotic pleurotin in Hohenbuehelia grisea.</title>
        <authorList>
            <person name="Weaver J.A."/>
            <person name="Alberti F."/>
        </authorList>
    </citation>
    <scope>NUCLEOTIDE SEQUENCE [LARGE SCALE GENOMIC DNA]</scope>
    <source>
        <strain evidence="15">T-177</strain>
    </source>
</reference>
<keyword evidence="5 11" id="KW-0067">ATP-binding</keyword>
<dbReference type="Pfam" id="PF13361">
    <property type="entry name" value="UvrD_C"/>
    <property type="match status" value="1"/>
</dbReference>
<accession>A0ABR3JGG0</accession>
<keyword evidence="7" id="KW-0413">Isomerase</keyword>
<keyword evidence="15" id="KW-1185">Reference proteome</keyword>
<keyword evidence="3 11" id="KW-0378">Hydrolase</keyword>
<comment type="catalytic activity">
    <reaction evidence="8">
        <text>Couples ATP hydrolysis with the unwinding of duplex DNA by translocating in the 3'-5' direction.</text>
        <dbReference type="EC" id="5.6.2.4"/>
    </reaction>
</comment>
<evidence type="ECO:0000256" key="8">
    <source>
        <dbReference type="ARBA" id="ARBA00034617"/>
    </source>
</evidence>
<dbReference type="Gene3D" id="1.10.486.10">
    <property type="entry name" value="PCRA, domain 4"/>
    <property type="match status" value="1"/>
</dbReference>
<dbReference type="Gene3D" id="3.40.50.300">
    <property type="entry name" value="P-loop containing nucleotide triphosphate hydrolases"/>
    <property type="match status" value="2"/>
</dbReference>
<evidence type="ECO:0000259" key="12">
    <source>
        <dbReference type="PROSITE" id="PS51198"/>
    </source>
</evidence>
<evidence type="ECO:0000256" key="11">
    <source>
        <dbReference type="PROSITE-ProRule" id="PRU00560"/>
    </source>
</evidence>
<dbReference type="InterPro" id="IPR013986">
    <property type="entry name" value="DExx_box_DNA_helicase_dom_sf"/>
</dbReference>
<evidence type="ECO:0000256" key="5">
    <source>
        <dbReference type="ARBA" id="ARBA00022840"/>
    </source>
</evidence>
<comment type="caution">
    <text evidence="14">The sequence shown here is derived from an EMBL/GenBank/DDBJ whole genome shotgun (WGS) entry which is preliminary data.</text>
</comment>
<proteinExistence type="inferred from homology"/>
<organism evidence="14 15">
    <name type="scientific">Hohenbuehelia grisea</name>
    <dbReference type="NCBI Taxonomy" id="104357"/>
    <lineage>
        <taxon>Eukaryota</taxon>
        <taxon>Fungi</taxon>
        <taxon>Dikarya</taxon>
        <taxon>Basidiomycota</taxon>
        <taxon>Agaricomycotina</taxon>
        <taxon>Agaricomycetes</taxon>
        <taxon>Agaricomycetidae</taxon>
        <taxon>Agaricales</taxon>
        <taxon>Pleurotineae</taxon>
        <taxon>Pleurotaceae</taxon>
        <taxon>Hohenbuehelia</taxon>
    </lineage>
</organism>
<keyword evidence="2 11" id="KW-0547">Nucleotide-binding</keyword>
<protein>
    <recommendedName>
        <fullName evidence="9">DNA 3'-5' helicase</fullName>
        <ecNumber evidence="9">5.6.2.4</ecNumber>
    </recommendedName>
</protein>
<name>A0ABR3JGG0_9AGAR</name>
<dbReference type="Gene3D" id="1.10.10.160">
    <property type="match status" value="1"/>
</dbReference>
<comment type="caution">
    <text evidence="11">Lacks conserved residue(s) required for the propagation of feature annotation.</text>
</comment>
<evidence type="ECO:0000256" key="2">
    <source>
        <dbReference type="ARBA" id="ARBA00022741"/>
    </source>
</evidence>
<evidence type="ECO:0000313" key="14">
    <source>
        <dbReference type="EMBL" id="KAL0954493.1"/>
    </source>
</evidence>
<dbReference type="SUPFAM" id="SSF52540">
    <property type="entry name" value="P-loop containing nucleoside triphosphate hydrolases"/>
    <property type="match status" value="1"/>
</dbReference>
<dbReference type="PROSITE" id="PS51198">
    <property type="entry name" value="UVRD_HELICASE_ATP_BIND"/>
    <property type="match status" value="1"/>
</dbReference>
<dbReference type="EC" id="5.6.2.4" evidence="9"/>
<dbReference type="PANTHER" id="PTHR11070:SF2">
    <property type="entry name" value="ATP-DEPENDENT DNA HELICASE SRS2"/>
    <property type="match status" value="1"/>
</dbReference>
<dbReference type="CDD" id="cd17932">
    <property type="entry name" value="DEXQc_UvrD"/>
    <property type="match status" value="1"/>
</dbReference>
<dbReference type="PROSITE" id="PS51217">
    <property type="entry name" value="UVRD_HELICASE_CTER"/>
    <property type="match status" value="1"/>
</dbReference>
<evidence type="ECO:0000256" key="10">
    <source>
        <dbReference type="ARBA" id="ARBA00048988"/>
    </source>
</evidence>
<evidence type="ECO:0000259" key="13">
    <source>
        <dbReference type="PROSITE" id="PS51217"/>
    </source>
</evidence>
<comment type="catalytic activity">
    <reaction evidence="10">
        <text>ATP + H2O = ADP + phosphate + H(+)</text>
        <dbReference type="Rhea" id="RHEA:13065"/>
        <dbReference type="ChEBI" id="CHEBI:15377"/>
        <dbReference type="ChEBI" id="CHEBI:15378"/>
        <dbReference type="ChEBI" id="CHEBI:30616"/>
        <dbReference type="ChEBI" id="CHEBI:43474"/>
        <dbReference type="ChEBI" id="CHEBI:456216"/>
        <dbReference type="EC" id="5.6.2.4"/>
    </reaction>
</comment>
<evidence type="ECO:0000256" key="1">
    <source>
        <dbReference type="ARBA" id="ARBA00009922"/>
    </source>
</evidence>
<dbReference type="InterPro" id="IPR000212">
    <property type="entry name" value="DNA_helicase_UvrD/REP"/>
</dbReference>
<evidence type="ECO:0000256" key="7">
    <source>
        <dbReference type="ARBA" id="ARBA00023235"/>
    </source>
</evidence>
<sequence>MISKAKAKGLSASELLAETRADALKQRGKENASSKSSPPNDVDHVVAEIYAAYERSLRKSNSLDFDDLLLFGVKLLSQHTLSVSWCRHVLVDEFQDTNAIQYELMKIIGRNADDCVTVVGDPDQSIYGWRSAEVANLAKMQKDFPATVNIILGENYRSTAGILKASLAIVSQDKARLPKSLHTSHPSGNVPSLLSFSSERDEAAFISVEIKRLVAHMGGVLNWGDFAILLRFNALSRTIESALQKEGIPNRILGGHKFFERLEIKDLLAYLQLVDNPQFVPAFARAINVPSRGIGEKTVAEIFVRADKTKSTPLEVIEKICDGRMPDIKPPVKRKVASFVAAIRSLRKLASEGSSPVDILRQLLTLIAYEDHLKQSQSDWESRWENVQELITFASEAVYDSPDDGEPFKTAERPEDEGSTPLRMFLQASMLSSEGDQQAESDNKDKVTIATCHAAKGLEWPVVLIPSVEQGTFPFYRCDDVEEERRLLYVACTRAQALLYLTSASKRLISGETKNTTLSTFVSTVTTEDPSLFDHKAPDLLPSDRAVVSRVLGRLEPQHNEVIRRVAEL</sequence>
<gene>
    <name evidence="14" type="ORF">HGRIS_003461</name>
</gene>
<dbReference type="Proteomes" id="UP001556367">
    <property type="component" value="Unassembled WGS sequence"/>
</dbReference>
<evidence type="ECO:0000313" key="15">
    <source>
        <dbReference type="Proteomes" id="UP001556367"/>
    </source>
</evidence>
<evidence type="ECO:0000256" key="6">
    <source>
        <dbReference type="ARBA" id="ARBA00023125"/>
    </source>
</evidence>
<dbReference type="EMBL" id="JASNQZ010000007">
    <property type="protein sequence ID" value="KAL0954493.1"/>
    <property type="molecule type" value="Genomic_DNA"/>
</dbReference>
<dbReference type="Pfam" id="PF00580">
    <property type="entry name" value="UvrD-helicase"/>
    <property type="match status" value="1"/>
</dbReference>
<feature type="domain" description="UvrD-like helicase C-terminal" evidence="13">
    <location>
        <begin position="160"/>
        <end position="457"/>
    </location>
</feature>
<dbReference type="InterPro" id="IPR027417">
    <property type="entry name" value="P-loop_NTPase"/>
</dbReference>
<keyword evidence="4 11" id="KW-0347">Helicase</keyword>
<feature type="domain" description="UvrD-like helicase ATP-binding" evidence="12">
    <location>
        <begin position="1"/>
        <end position="159"/>
    </location>
</feature>
<dbReference type="InterPro" id="IPR014016">
    <property type="entry name" value="UvrD-like_ATP-bd"/>
</dbReference>
<comment type="similarity">
    <text evidence="1">Belongs to the helicase family. UvrD subfamily.</text>
</comment>
<evidence type="ECO:0000256" key="3">
    <source>
        <dbReference type="ARBA" id="ARBA00022801"/>
    </source>
</evidence>
<dbReference type="PANTHER" id="PTHR11070">
    <property type="entry name" value="UVRD / RECB / PCRA DNA HELICASE FAMILY MEMBER"/>
    <property type="match status" value="1"/>
</dbReference>
<evidence type="ECO:0000256" key="4">
    <source>
        <dbReference type="ARBA" id="ARBA00022806"/>
    </source>
</evidence>
<dbReference type="InterPro" id="IPR014017">
    <property type="entry name" value="DNA_helicase_UvrD-like_C"/>
</dbReference>
<evidence type="ECO:0000256" key="9">
    <source>
        <dbReference type="ARBA" id="ARBA00034808"/>
    </source>
</evidence>
<keyword evidence="6" id="KW-0238">DNA-binding</keyword>